<keyword evidence="2" id="KW-1185">Reference proteome</keyword>
<evidence type="ECO:0000313" key="2">
    <source>
        <dbReference type="Proteomes" id="UP000075880"/>
    </source>
</evidence>
<sequence>TVRREARLNIVAHPSHSARCVIVASSALGKPELCAVVIVFTFFPDARGPLDSCCCVWRSVRR</sequence>
<name>A0AAG5DHF0_ANOAO</name>
<organism evidence="1 2">
    <name type="scientific">Anopheles atroparvus</name>
    <name type="common">European mosquito</name>
    <dbReference type="NCBI Taxonomy" id="41427"/>
    <lineage>
        <taxon>Eukaryota</taxon>
        <taxon>Metazoa</taxon>
        <taxon>Ecdysozoa</taxon>
        <taxon>Arthropoda</taxon>
        <taxon>Hexapoda</taxon>
        <taxon>Insecta</taxon>
        <taxon>Pterygota</taxon>
        <taxon>Neoptera</taxon>
        <taxon>Endopterygota</taxon>
        <taxon>Diptera</taxon>
        <taxon>Nematocera</taxon>
        <taxon>Culicoidea</taxon>
        <taxon>Culicidae</taxon>
        <taxon>Anophelinae</taxon>
        <taxon>Anopheles</taxon>
    </lineage>
</organism>
<dbReference type="Proteomes" id="UP000075880">
    <property type="component" value="Unassembled WGS sequence"/>
</dbReference>
<reference evidence="1" key="1">
    <citation type="submission" date="2024-04" db="UniProtKB">
        <authorList>
            <consortium name="EnsemblMetazoa"/>
        </authorList>
    </citation>
    <scope>IDENTIFICATION</scope>
    <source>
        <strain evidence="1">EBRO</strain>
    </source>
</reference>
<protein>
    <submittedName>
        <fullName evidence="1">Uncharacterized protein</fullName>
    </submittedName>
</protein>
<accession>A0AAG5DHF0</accession>
<proteinExistence type="predicted"/>
<dbReference type="EnsemblMetazoa" id="ENSAATROPT011418">
    <property type="protein sequence ID" value="ENSAATROPP010324"/>
    <property type="gene ID" value="ENSAATROPG009303"/>
</dbReference>
<dbReference type="AlphaFoldDB" id="A0AAG5DHF0"/>
<evidence type="ECO:0000313" key="1">
    <source>
        <dbReference type="EnsemblMetazoa" id="ENSAATROPP010324"/>
    </source>
</evidence>